<evidence type="ECO:0000259" key="2">
    <source>
        <dbReference type="Pfam" id="PF12883"/>
    </source>
</evidence>
<dbReference type="Proteomes" id="UP000488299">
    <property type="component" value="Unassembled WGS sequence"/>
</dbReference>
<keyword evidence="1" id="KW-0732">Signal</keyword>
<dbReference type="Gene3D" id="3.10.450.50">
    <property type="match status" value="1"/>
</dbReference>
<organism evidence="3 4">
    <name type="scientific">Rudanella paleaurantiibacter</name>
    <dbReference type="NCBI Taxonomy" id="2614655"/>
    <lineage>
        <taxon>Bacteria</taxon>
        <taxon>Pseudomonadati</taxon>
        <taxon>Bacteroidota</taxon>
        <taxon>Cytophagia</taxon>
        <taxon>Cytophagales</taxon>
        <taxon>Cytophagaceae</taxon>
        <taxon>Rudanella</taxon>
    </lineage>
</organism>
<dbReference type="EMBL" id="WELI01000001">
    <property type="protein sequence ID" value="KAB7732414.1"/>
    <property type="molecule type" value="Genomic_DNA"/>
</dbReference>
<name>A0A7J5U3J4_9BACT</name>
<dbReference type="RefSeq" id="WP_152121690.1">
    <property type="nucleotide sequence ID" value="NZ_WELI01000001.1"/>
</dbReference>
<proteinExistence type="predicted"/>
<feature type="chain" id="PRO_5029672456" evidence="1">
    <location>
        <begin position="25"/>
        <end position="190"/>
    </location>
</feature>
<feature type="signal peptide" evidence="1">
    <location>
        <begin position="1"/>
        <end position="24"/>
    </location>
</feature>
<dbReference type="Pfam" id="PF12883">
    <property type="entry name" value="DUF3828"/>
    <property type="match status" value="1"/>
</dbReference>
<keyword evidence="4" id="KW-1185">Reference proteome</keyword>
<sequence>MVNPFTHLVLVGSMALLGCTTHQAQQEASAQTRPAPQTAVAVHQTALTATTSENTPDALIRALYQTHKAGKSPFFQNKDRALIDRFFVKEMADLIWDDAVLSAQTGDVGLLSADPLYNAQDMDIKNFVIHQPEVDGDGAEVLVTFTNFGEKQELTYLLEKENGQWRIGDLFYGDGSQLFQMLSGRAEETP</sequence>
<reference evidence="3 4" key="1">
    <citation type="submission" date="2019-10" db="EMBL/GenBank/DDBJ databases">
        <title>Rudanella paleaurantiibacter sp. nov., isolated from sludge.</title>
        <authorList>
            <person name="Xu S.Q."/>
        </authorList>
    </citation>
    <scope>NUCLEOTIDE SEQUENCE [LARGE SCALE GENOMIC DNA]</scope>
    <source>
        <strain evidence="3 4">HX-22-17</strain>
    </source>
</reference>
<feature type="domain" description="DUF3828" evidence="2">
    <location>
        <begin position="57"/>
        <end position="170"/>
    </location>
</feature>
<evidence type="ECO:0000256" key="1">
    <source>
        <dbReference type="SAM" id="SignalP"/>
    </source>
</evidence>
<comment type="caution">
    <text evidence="3">The sequence shown here is derived from an EMBL/GenBank/DDBJ whole genome shotgun (WGS) entry which is preliminary data.</text>
</comment>
<dbReference type="AlphaFoldDB" id="A0A7J5U3J4"/>
<gene>
    <name evidence="3" type="ORF">F5984_00145</name>
</gene>
<evidence type="ECO:0000313" key="4">
    <source>
        <dbReference type="Proteomes" id="UP000488299"/>
    </source>
</evidence>
<protein>
    <submittedName>
        <fullName evidence="3">DUF3828 domain-containing protein</fullName>
    </submittedName>
</protein>
<accession>A0A7J5U3J4</accession>
<evidence type="ECO:0000313" key="3">
    <source>
        <dbReference type="EMBL" id="KAB7732414.1"/>
    </source>
</evidence>
<dbReference type="InterPro" id="IPR024289">
    <property type="entry name" value="DUF3828"/>
</dbReference>